<protein>
    <submittedName>
        <fullName evidence="2">Uncharacterized protein</fullName>
    </submittedName>
</protein>
<dbReference type="WBParaSite" id="Gr19_v10_g15069.t1">
    <property type="protein sequence ID" value="Gr19_v10_g15069.t1"/>
    <property type="gene ID" value="Gr19_v10_g15069"/>
</dbReference>
<organism evidence="1 2">
    <name type="scientific">Globodera rostochiensis</name>
    <name type="common">Golden nematode worm</name>
    <name type="synonym">Heterodera rostochiensis</name>
    <dbReference type="NCBI Taxonomy" id="31243"/>
    <lineage>
        <taxon>Eukaryota</taxon>
        <taxon>Metazoa</taxon>
        <taxon>Ecdysozoa</taxon>
        <taxon>Nematoda</taxon>
        <taxon>Chromadorea</taxon>
        <taxon>Rhabditida</taxon>
        <taxon>Tylenchina</taxon>
        <taxon>Tylenchomorpha</taxon>
        <taxon>Tylenchoidea</taxon>
        <taxon>Heteroderidae</taxon>
        <taxon>Heteroderinae</taxon>
        <taxon>Globodera</taxon>
    </lineage>
</organism>
<evidence type="ECO:0000313" key="2">
    <source>
        <dbReference type="WBParaSite" id="Gr19_v10_g15069.t1"/>
    </source>
</evidence>
<name>A0A914HBH4_GLORO</name>
<accession>A0A914HBH4</accession>
<dbReference type="AlphaFoldDB" id="A0A914HBH4"/>
<reference evidence="2" key="1">
    <citation type="submission" date="2022-11" db="UniProtKB">
        <authorList>
            <consortium name="WormBaseParasite"/>
        </authorList>
    </citation>
    <scope>IDENTIFICATION</scope>
</reference>
<proteinExistence type="predicted"/>
<evidence type="ECO:0000313" key="1">
    <source>
        <dbReference type="Proteomes" id="UP000887572"/>
    </source>
</evidence>
<keyword evidence="1" id="KW-1185">Reference proteome</keyword>
<dbReference type="Proteomes" id="UP000887572">
    <property type="component" value="Unplaced"/>
</dbReference>
<sequence length="225" mass="25250">MNICRGILFHKMANIDSIWLQLLSLPIRPPAPKSHKWRPWQGPNCASANSRPAALNNERRANNVATQAEARTCGLSTNWREFAKFRALHQLPLRQLVSVSKQAQLKASGPKRQYPTKTGTTLTCPVQRAATASNKAAMSGPVQRRISAALKTLGKARSATELEIQTDNARPAWEIALQLESQVDRIGKEVRTMEEYLDEMREASTAWSELMRSLSSKEREEEETD</sequence>